<evidence type="ECO:0000313" key="6">
    <source>
        <dbReference type="Proteomes" id="UP000035579"/>
    </source>
</evidence>
<keyword evidence="7" id="KW-1185">Reference proteome</keyword>
<dbReference type="PANTHER" id="PTHR45632:SF3">
    <property type="entry name" value="KELCH-LIKE PROTEIN 32"/>
    <property type="match status" value="1"/>
</dbReference>
<reference evidence="4 6" key="1">
    <citation type="submission" date="2015-05" db="EMBL/GenBank/DDBJ databases">
        <title>Genome assembly of Archangium gephyra DSM 2261.</title>
        <authorList>
            <person name="Sharma G."/>
            <person name="Subramanian S."/>
        </authorList>
    </citation>
    <scope>NUCLEOTIDE SEQUENCE [LARGE SCALE GENOMIC DNA]</scope>
    <source>
        <strain evidence="4 6">DSM 2261</strain>
    </source>
</reference>
<protein>
    <submittedName>
        <fullName evidence="4">Branched-chain amino acid ABC transporter, amino acid-binding protein</fullName>
    </submittedName>
    <submittedName>
        <fullName evidence="5">N-acetylneuraminic acid mutarotase</fullName>
    </submittedName>
</protein>
<organism evidence="4 6">
    <name type="scientific">Archangium gephyra</name>
    <dbReference type="NCBI Taxonomy" id="48"/>
    <lineage>
        <taxon>Bacteria</taxon>
        <taxon>Pseudomonadati</taxon>
        <taxon>Myxococcota</taxon>
        <taxon>Myxococcia</taxon>
        <taxon>Myxococcales</taxon>
        <taxon>Cystobacterineae</taxon>
        <taxon>Archangiaceae</taxon>
        <taxon>Archangium</taxon>
    </lineage>
</organism>
<dbReference type="Gene3D" id="2.120.10.80">
    <property type="entry name" value="Kelch-type beta propeller"/>
    <property type="match status" value="1"/>
</dbReference>
<dbReference type="InterPro" id="IPR006652">
    <property type="entry name" value="Kelch_1"/>
</dbReference>
<dbReference type="RefSeq" id="WP_075335984.1">
    <property type="nucleotide sequence ID" value="NZ_CP011509.1"/>
</dbReference>
<dbReference type="Pfam" id="PF01344">
    <property type="entry name" value="Kelch_1"/>
    <property type="match status" value="1"/>
</dbReference>
<evidence type="ECO:0000313" key="5">
    <source>
        <dbReference type="EMBL" id="REG37811.1"/>
    </source>
</evidence>
<dbReference type="AlphaFoldDB" id="A0AAC8TFL1"/>
<dbReference type="EMBL" id="QUMU01000001">
    <property type="protein sequence ID" value="REG37811.1"/>
    <property type="molecule type" value="Genomic_DNA"/>
</dbReference>
<dbReference type="Gene3D" id="2.130.10.80">
    <property type="entry name" value="Galactose oxidase/kelch, beta-propeller"/>
    <property type="match status" value="2"/>
</dbReference>
<dbReference type="SUPFAM" id="SSF117281">
    <property type="entry name" value="Kelch motif"/>
    <property type="match status" value="1"/>
</dbReference>
<dbReference type="KEGG" id="age:AA314_05734"/>
<evidence type="ECO:0000256" key="1">
    <source>
        <dbReference type="ARBA" id="ARBA00022441"/>
    </source>
</evidence>
<dbReference type="Proteomes" id="UP000035579">
    <property type="component" value="Chromosome"/>
</dbReference>
<evidence type="ECO:0000259" key="3">
    <source>
        <dbReference type="PROSITE" id="PS50035"/>
    </source>
</evidence>
<evidence type="ECO:0000313" key="4">
    <source>
        <dbReference type="EMBL" id="AKJ04108.1"/>
    </source>
</evidence>
<keyword evidence="2" id="KW-0677">Repeat</keyword>
<accession>A0AAC8TFL1</accession>
<dbReference type="InterPro" id="IPR037293">
    <property type="entry name" value="Gal_Oxidase_central_sf"/>
</dbReference>
<dbReference type="PROSITE" id="PS50035">
    <property type="entry name" value="PLD"/>
    <property type="match status" value="1"/>
</dbReference>
<dbReference type="InterPro" id="IPR015915">
    <property type="entry name" value="Kelch-typ_b-propeller"/>
</dbReference>
<evidence type="ECO:0000313" key="7">
    <source>
        <dbReference type="Proteomes" id="UP000256345"/>
    </source>
</evidence>
<name>A0AAC8TFL1_9BACT</name>
<dbReference type="EMBL" id="CP011509">
    <property type="protein sequence ID" value="AKJ04108.1"/>
    <property type="molecule type" value="Genomic_DNA"/>
</dbReference>
<dbReference type="GO" id="GO:0003824">
    <property type="term" value="F:catalytic activity"/>
    <property type="evidence" value="ECO:0007669"/>
    <property type="project" value="InterPro"/>
</dbReference>
<dbReference type="SUPFAM" id="SSF101898">
    <property type="entry name" value="NHL repeat"/>
    <property type="match status" value="1"/>
</dbReference>
<dbReference type="Gene3D" id="2.60.120.380">
    <property type="match status" value="2"/>
</dbReference>
<dbReference type="GO" id="GO:0006793">
    <property type="term" value="P:phosphorus metabolic process"/>
    <property type="evidence" value="ECO:0007669"/>
    <property type="project" value="UniProtKB-ARBA"/>
</dbReference>
<keyword evidence="1" id="KW-0880">Kelch repeat</keyword>
<dbReference type="SMART" id="SM00612">
    <property type="entry name" value="Kelch"/>
    <property type="match status" value="6"/>
</dbReference>
<proteinExistence type="predicted"/>
<feature type="domain" description="PLD phosphodiesterase" evidence="3">
    <location>
        <begin position="77"/>
        <end position="104"/>
    </location>
</feature>
<dbReference type="PANTHER" id="PTHR45632">
    <property type="entry name" value="LD33804P"/>
    <property type="match status" value="1"/>
</dbReference>
<dbReference type="InterPro" id="IPR001736">
    <property type="entry name" value="PLipase_D/transphosphatidylase"/>
</dbReference>
<gene>
    <name evidence="4" type="ORF">AA314_05734</name>
    <name evidence="5" type="ORF">ATI61_101798</name>
</gene>
<sequence>MDEGRQKEQTPESLSQELVRTVGPLQEARWQHSSTKLLDGRVLFVSGGVDRYGSTTTTAEVYNPATQTTSFVAPMHTARRMHTAVLLQDGSVLVLGGYNWNGSMASVERYNPGTNTWTEMSPMPFPSSGHTATLLANGRVLVAGGSGYSANAYLFDPTTNTWTATGSLTLGRNEHVAMKLPDNRVLVMGGLGSTEAVQTSVELYDPGTGAWSTRAPSPLPTGRPTAALLSDGRVVLGGESRNIQRYDVSTNTWTTLPQLNRDHFQGKLVLLNGQLVMVAGYWDQSIEWFDSVQQQWVIVGQISLPQYSFGFSVDTWADGSALIAGGQNSNNNLTYATMDLFTLDTTCTPRTCASQGAQCGTIPDGCGGTLSCGTCGSGYTCSSSNTCVPSTPPPPADSLLYSATNTNSAQQNTSNRTLTLNVGDTLEVGTCNLTGATATGDTFLRLFGVSGTEVAYNDDSCGLASFIRYTVPTSGTYELRAGCYSGNSCNGTVVFNIIPAAKLEPLTYSATNTNSAQQNTVNRTFTLKAGDKLEVGTCNLTGATATGDTYLRLFGASATQVAYNDDSCGGLASFIQYTATTSGSYELRAGCYGGNSCSGTVVFRLTPG</sequence>
<reference evidence="5 7" key="2">
    <citation type="submission" date="2018-08" db="EMBL/GenBank/DDBJ databases">
        <title>Genomic Encyclopedia of Archaeal and Bacterial Type Strains, Phase II (KMG-II): from individual species to whole genera.</title>
        <authorList>
            <person name="Goeker M."/>
        </authorList>
    </citation>
    <scope>NUCLEOTIDE SEQUENCE [LARGE SCALE GENOMIC DNA]</scope>
    <source>
        <strain evidence="5 7">DSM 2261</strain>
    </source>
</reference>
<dbReference type="Proteomes" id="UP000256345">
    <property type="component" value="Unassembled WGS sequence"/>
</dbReference>
<evidence type="ECO:0000256" key="2">
    <source>
        <dbReference type="ARBA" id="ARBA00022737"/>
    </source>
</evidence>